<protein>
    <submittedName>
        <fullName evidence="1">Uncharacterized protein</fullName>
    </submittedName>
</protein>
<evidence type="ECO:0000313" key="1">
    <source>
        <dbReference type="EMBL" id="DAF44560.1"/>
    </source>
</evidence>
<reference evidence="1" key="1">
    <citation type="journal article" date="2021" name="Proc. Natl. Acad. Sci. U.S.A.">
        <title>A Catalog of Tens of Thousands of Viruses from Human Metagenomes Reveals Hidden Associations with Chronic Diseases.</title>
        <authorList>
            <person name="Tisza M.J."/>
            <person name="Buck C.B."/>
        </authorList>
    </citation>
    <scope>NUCLEOTIDE SEQUENCE</scope>
    <source>
        <strain evidence="1">Ct8Lf7</strain>
    </source>
</reference>
<name>A0A8S5S0Y8_9CAUD</name>
<dbReference type="EMBL" id="BK032511">
    <property type="protein sequence ID" value="DAF44560.1"/>
    <property type="molecule type" value="Genomic_DNA"/>
</dbReference>
<organism evidence="1">
    <name type="scientific">Podoviridae sp. ct8Lf7</name>
    <dbReference type="NCBI Taxonomy" id="2827723"/>
    <lineage>
        <taxon>Viruses</taxon>
        <taxon>Duplodnaviria</taxon>
        <taxon>Heunggongvirae</taxon>
        <taxon>Uroviricota</taxon>
        <taxon>Caudoviricetes</taxon>
    </lineage>
</organism>
<proteinExistence type="predicted"/>
<accession>A0A8S5S0Y8</accession>
<sequence>MKSLKQDAEYIVDSFVDFKGDEHKIIGCVLNVKPYSNIGERFSVGWRSDGRIWIDDPDFRDIQEIISVGIMVCHPCDEFDLEKGKNMAYEKALHNPKCPKVYVSFKGGKSLAKAFLKQEISFVKDNPGKIIKGYSQMKAGFEKKQNLIEKINNLSDKEKQAIALASEVDIAKCNELASRAKAMNIKLNGEN</sequence>